<dbReference type="GO" id="GO:0005634">
    <property type="term" value="C:nucleus"/>
    <property type="evidence" value="ECO:0007669"/>
    <property type="project" value="UniProtKB-SubCell"/>
</dbReference>
<keyword evidence="2" id="KW-0539">Nucleus</keyword>
<dbReference type="GO" id="GO:0006281">
    <property type="term" value="P:DNA repair"/>
    <property type="evidence" value="ECO:0007669"/>
    <property type="project" value="InterPro"/>
</dbReference>
<dbReference type="Proteomes" id="UP001378592">
    <property type="component" value="Unassembled WGS sequence"/>
</dbReference>
<dbReference type="FunFam" id="1.10.340.30:FF:000042">
    <property type="entry name" value="Methyl-CpG-binding domain protein 4"/>
    <property type="match status" value="1"/>
</dbReference>
<proteinExistence type="predicted"/>
<evidence type="ECO:0000256" key="1">
    <source>
        <dbReference type="ARBA" id="ARBA00004123"/>
    </source>
</evidence>
<reference evidence="3 4" key="1">
    <citation type="submission" date="2024-03" db="EMBL/GenBank/DDBJ databases">
        <title>The genome assembly and annotation of the cricket Gryllus longicercus Weissman &amp; Gray.</title>
        <authorList>
            <person name="Szrajer S."/>
            <person name="Gray D."/>
            <person name="Ylla G."/>
        </authorList>
    </citation>
    <scope>NUCLEOTIDE SEQUENCE [LARGE SCALE GENOMIC DNA]</scope>
    <source>
        <strain evidence="3">DAG 2021-001</strain>
        <tissue evidence="3">Whole body minus gut</tissue>
    </source>
</reference>
<dbReference type="PANTHER" id="PTHR15074:SF0">
    <property type="entry name" value="METHYL-CPG-BINDING DOMAIN PROTEIN 4-LIKE PROTEIN"/>
    <property type="match status" value="1"/>
</dbReference>
<comment type="caution">
    <text evidence="3">The sequence shown here is derived from an EMBL/GenBank/DDBJ whole genome shotgun (WGS) entry which is preliminary data.</text>
</comment>
<dbReference type="AlphaFoldDB" id="A0AAN9VA35"/>
<keyword evidence="4" id="KW-1185">Reference proteome</keyword>
<evidence type="ECO:0000256" key="2">
    <source>
        <dbReference type="ARBA" id="ARBA00023242"/>
    </source>
</evidence>
<dbReference type="Gene3D" id="1.10.340.30">
    <property type="entry name" value="Hypothetical protein, domain 2"/>
    <property type="match status" value="1"/>
</dbReference>
<dbReference type="PANTHER" id="PTHR15074">
    <property type="entry name" value="METHYL-CPG-BINDING PROTEIN"/>
    <property type="match status" value="1"/>
</dbReference>
<dbReference type="SUPFAM" id="SSF48150">
    <property type="entry name" value="DNA-glycosylase"/>
    <property type="match status" value="1"/>
</dbReference>
<gene>
    <name evidence="3" type="ORF">R5R35_011677</name>
</gene>
<evidence type="ECO:0000313" key="4">
    <source>
        <dbReference type="Proteomes" id="UP001378592"/>
    </source>
</evidence>
<dbReference type="EMBL" id="JAZDUA010000335">
    <property type="protein sequence ID" value="KAK7794398.1"/>
    <property type="molecule type" value="Genomic_DNA"/>
</dbReference>
<dbReference type="GO" id="GO:0003824">
    <property type="term" value="F:catalytic activity"/>
    <property type="evidence" value="ECO:0007669"/>
    <property type="project" value="InterPro"/>
</dbReference>
<accession>A0AAN9VA35</accession>
<dbReference type="InterPro" id="IPR011257">
    <property type="entry name" value="DNA_glycosylase"/>
</dbReference>
<name>A0AAN9VA35_9ORTH</name>
<sequence length="278" mass="32521">MSISFDQIKVEFPSACACGEVTCFYCFEDTFNAQKYNGETCNTVDETNCVQREFGNLEVSKEIESTTNMRYENLTDIKKEVDYESLHSDVGVDKTVEKYGMIKHEHKSVISRCSSERKIKLYHENYQDSKLKHTNWIPPRSPYNLIQETLFHKPWQLLVATIFLNKTSAKVAVPLFWKFVNKWCTPESLQSATIIEIAALMQPLGLNVRRAIQLKRFTYEFLHKNWCYPRELTGIGQYGDDSYRIFCVNEWKDVKPKDSKLKKYIAWLMANKDILDIT</sequence>
<evidence type="ECO:0000313" key="3">
    <source>
        <dbReference type="EMBL" id="KAK7794398.1"/>
    </source>
</evidence>
<dbReference type="GO" id="GO:0003677">
    <property type="term" value="F:DNA binding"/>
    <property type="evidence" value="ECO:0007669"/>
    <property type="project" value="InterPro"/>
</dbReference>
<dbReference type="InterPro" id="IPR045138">
    <property type="entry name" value="MeCP2/MBD4"/>
</dbReference>
<protein>
    <submittedName>
        <fullName evidence="3">Uncharacterized protein</fullName>
    </submittedName>
</protein>
<organism evidence="3 4">
    <name type="scientific">Gryllus longicercus</name>
    <dbReference type="NCBI Taxonomy" id="2509291"/>
    <lineage>
        <taxon>Eukaryota</taxon>
        <taxon>Metazoa</taxon>
        <taxon>Ecdysozoa</taxon>
        <taxon>Arthropoda</taxon>
        <taxon>Hexapoda</taxon>
        <taxon>Insecta</taxon>
        <taxon>Pterygota</taxon>
        <taxon>Neoptera</taxon>
        <taxon>Polyneoptera</taxon>
        <taxon>Orthoptera</taxon>
        <taxon>Ensifera</taxon>
        <taxon>Gryllidea</taxon>
        <taxon>Grylloidea</taxon>
        <taxon>Gryllidae</taxon>
        <taxon>Gryllinae</taxon>
        <taxon>Gryllus</taxon>
    </lineage>
</organism>
<comment type="subcellular location">
    <subcellularLocation>
        <location evidence="1">Nucleus</location>
    </subcellularLocation>
</comment>